<dbReference type="RefSeq" id="WP_379869377.1">
    <property type="nucleotide sequence ID" value="NZ_JBHTBH010000002.1"/>
</dbReference>
<protein>
    <submittedName>
        <fullName evidence="2">Sugar phosphate isomerase/epimerase family protein</fullName>
    </submittedName>
</protein>
<comment type="caution">
    <text evidence="2">The sequence shown here is derived from an EMBL/GenBank/DDBJ whole genome shotgun (WGS) entry which is preliminary data.</text>
</comment>
<dbReference type="PANTHER" id="PTHR12110:SF41">
    <property type="entry name" value="INOSOSE DEHYDRATASE"/>
    <property type="match status" value="1"/>
</dbReference>
<accession>A0ABW2KD36</accession>
<feature type="domain" description="Xylose isomerase-like TIM barrel" evidence="1">
    <location>
        <begin position="30"/>
        <end position="259"/>
    </location>
</feature>
<dbReference type="GO" id="GO:0016853">
    <property type="term" value="F:isomerase activity"/>
    <property type="evidence" value="ECO:0007669"/>
    <property type="project" value="UniProtKB-KW"/>
</dbReference>
<reference evidence="3" key="1">
    <citation type="journal article" date="2019" name="Int. J. Syst. Evol. Microbiol.">
        <title>The Global Catalogue of Microorganisms (GCM) 10K type strain sequencing project: providing services to taxonomists for standard genome sequencing and annotation.</title>
        <authorList>
            <consortium name="The Broad Institute Genomics Platform"/>
            <consortium name="The Broad Institute Genome Sequencing Center for Infectious Disease"/>
            <person name="Wu L."/>
            <person name="Ma J."/>
        </authorList>
    </citation>
    <scope>NUCLEOTIDE SEQUENCE [LARGE SCALE GENOMIC DNA]</scope>
    <source>
        <strain evidence="3">CGMCC 4.7382</strain>
    </source>
</reference>
<dbReference type="EMBL" id="JBHTBH010000002">
    <property type="protein sequence ID" value="MFC7327190.1"/>
    <property type="molecule type" value="Genomic_DNA"/>
</dbReference>
<name>A0ABW2KD36_9ACTN</name>
<evidence type="ECO:0000313" key="3">
    <source>
        <dbReference type="Proteomes" id="UP001596540"/>
    </source>
</evidence>
<dbReference type="Gene3D" id="3.20.20.150">
    <property type="entry name" value="Divalent-metal-dependent TIM barrel enzymes"/>
    <property type="match status" value="1"/>
</dbReference>
<gene>
    <name evidence="2" type="ORF">ACFQRF_05495</name>
</gene>
<proteinExistence type="predicted"/>
<dbReference type="Proteomes" id="UP001596540">
    <property type="component" value="Unassembled WGS sequence"/>
</dbReference>
<keyword evidence="2" id="KW-0413">Isomerase</keyword>
<dbReference type="PANTHER" id="PTHR12110">
    <property type="entry name" value="HYDROXYPYRUVATE ISOMERASE"/>
    <property type="match status" value="1"/>
</dbReference>
<dbReference type="InterPro" id="IPR036237">
    <property type="entry name" value="Xyl_isomerase-like_sf"/>
</dbReference>
<dbReference type="InterPro" id="IPR050312">
    <property type="entry name" value="IolE/XylAMocC-like"/>
</dbReference>
<dbReference type="SUPFAM" id="SSF51658">
    <property type="entry name" value="Xylose isomerase-like"/>
    <property type="match status" value="1"/>
</dbReference>
<dbReference type="Pfam" id="PF01261">
    <property type="entry name" value="AP_endonuc_2"/>
    <property type="match status" value="1"/>
</dbReference>
<evidence type="ECO:0000259" key="1">
    <source>
        <dbReference type="Pfam" id="PF01261"/>
    </source>
</evidence>
<sequence>MNAAISNPLGVHALVWAGDWSPESARYAIEQTAAAGFDLIEIPLLDPSTVDPDLTRKLLDRHGLSAGTSLGLSADTDVSSTDPEVVARGRRVLADALAVTRDIGCGYFGGVIFSALRKYGAPPDERGRANAVETIAGLAEQARASGITIGLEIVNRYETNILNTTEEALAFRSEVGADNVVLHLDTYHMNIEEPGFAEPVRQAGEHLGYVHIGESHRGYLGRGTIDFPEFFAALVAAGYTGPITFESFSSAVVHPSLSNDLAVWRNLWSDGADLARHARRFITDGLIAARG</sequence>
<organism evidence="2 3">
    <name type="scientific">Marinactinospora rubrisoli</name>
    <dbReference type="NCBI Taxonomy" id="2715399"/>
    <lineage>
        <taxon>Bacteria</taxon>
        <taxon>Bacillati</taxon>
        <taxon>Actinomycetota</taxon>
        <taxon>Actinomycetes</taxon>
        <taxon>Streptosporangiales</taxon>
        <taxon>Nocardiopsidaceae</taxon>
        <taxon>Marinactinospora</taxon>
    </lineage>
</organism>
<evidence type="ECO:0000313" key="2">
    <source>
        <dbReference type="EMBL" id="MFC7327190.1"/>
    </source>
</evidence>
<dbReference type="InterPro" id="IPR013022">
    <property type="entry name" value="Xyl_isomerase-like_TIM-brl"/>
</dbReference>
<keyword evidence="3" id="KW-1185">Reference proteome</keyword>